<dbReference type="InterPro" id="IPR000182">
    <property type="entry name" value="GNAT_dom"/>
</dbReference>
<organism evidence="2 3">
    <name type="scientific">Chryseobacterium pennipullorum</name>
    <dbReference type="NCBI Taxonomy" id="2258963"/>
    <lineage>
        <taxon>Bacteria</taxon>
        <taxon>Pseudomonadati</taxon>
        <taxon>Bacteroidota</taxon>
        <taxon>Flavobacteriia</taxon>
        <taxon>Flavobacteriales</taxon>
        <taxon>Weeksellaceae</taxon>
        <taxon>Chryseobacterium group</taxon>
        <taxon>Chryseobacterium</taxon>
    </lineage>
</organism>
<name>A0A3D9ANF6_9FLAO</name>
<protein>
    <submittedName>
        <fullName evidence="2">GNAT family N-acetyltransferase</fullName>
    </submittedName>
</protein>
<dbReference type="Gene3D" id="3.40.630.30">
    <property type="match status" value="1"/>
</dbReference>
<feature type="domain" description="N-acetyltransferase" evidence="1">
    <location>
        <begin position="6"/>
        <end position="135"/>
    </location>
</feature>
<sequence>MKNISYKINKRIEIDVIAELLFNSDYLPFENMADRNRLQKMFEDADLIVSAWEDDTLVGIARSLCDFSYCCYLSDICVHKNYRNQNIGKKLIEITKETAGKECKLILHSNGDAITFYQKIGMKRISEAFIIQREY</sequence>
<dbReference type="PANTHER" id="PTHR43233:SF1">
    <property type="entry name" value="FAMILY N-ACETYLTRANSFERASE, PUTATIVE (AFU_ORTHOLOGUE AFUA_6G03350)-RELATED"/>
    <property type="match status" value="1"/>
</dbReference>
<keyword evidence="3" id="KW-1185">Reference proteome</keyword>
<reference evidence="2 3" key="1">
    <citation type="submission" date="2018-06" db="EMBL/GenBank/DDBJ databases">
        <title>Novel Chryseobacterium species.</title>
        <authorList>
            <person name="Newman J."/>
            <person name="Hugo C."/>
            <person name="Oosthuizen L."/>
            <person name="Charimba G."/>
        </authorList>
    </citation>
    <scope>NUCLEOTIDE SEQUENCE [LARGE SCALE GENOMIC DNA]</scope>
    <source>
        <strain evidence="2 3">7_F195</strain>
    </source>
</reference>
<evidence type="ECO:0000259" key="1">
    <source>
        <dbReference type="PROSITE" id="PS51186"/>
    </source>
</evidence>
<dbReference type="RefSeq" id="WP_115930060.1">
    <property type="nucleotide sequence ID" value="NZ_QNVV01000026.1"/>
</dbReference>
<evidence type="ECO:0000313" key="3">
    <source>
        <dbReference type="Proteomes" id="UP000256257"/>
    </source>
</evidence>
<dbReference type="AlphaFoldDB" id="A0A3D9ANF6"/>
<dbReference type="SUPFAM" id="SSF55729">
    <property type="entry name" value="Acyl-CoA N-acyltransferases (Nat)"/>
    <property type="match status" value="1"/>
</dbReference>
<gene>
    <name evidence="2" type="ORF">DRF67_19935</name>
</gene>
<accession>A0A3D9ANF6</accession>
<dbReference type="InterPro" id="IPR053144">
    <property type="entry name" value="Acetyltransferase_Butenolide"/>
</dbReference>
<dbReference type="PROSITE" id="PS51186">
    <property type="entry name" value="GNAT"/>
    <property type="match status" value="1"/>
</dbReference>
<dbReference type="Proteomes" id="UP000256257">
    <property type="component" value="Unassembled WGS sequence"/>
</dbReference>
<dbReference type="OrthoDB" id="9775804at2"/>
<keyword evidence="2" id="KW-0808">Transferase</keyword>
<dbReference type="EMBL" id="QNVV01000026">
    <property type="protein sequence ID" value="REC42874.1"/>
    <property type="molecule type" value="Genomic_DNA"/>
</dbReference>
<dbReference type="PANTHER" id="PTHR43233">
    <property type="entry name" value="FAMILY N-ACETYLTRANSFERASE, PUTATIVE (AFU_ORTHOLOGUE AFUA_6G03350)-RELATED"/>
    <property type="match status" value="1"/>
</dbReference>
<dbReference type="GO" id="GO:0016747">
    <property type="term" value="F:acyltransferase activity, transferring groups other than amino-acyl groups"/>
    <property type="evidence" value="ECO:0007669"/>
    <property type="project" value="InterPro"/>
</dbReference>
<proteinExistence type="predicted"/>
<comment type="caution">
    <text evidence="2">The sequence shown here is derived from an EMBL/GenBank/DDBJ whole genome shotgun (WGS) entry which is preliminary data.</text>
</comment>
<dbReference type="InterPro" id="IPR016181">
    <property type="entry name" value="Acyl_CoA_acyltransferase"/>
</dbReference>
<dbReference type="CDD" id="cd04301">
    <property type="entry name" value="NAT_SF"/>
    <property type="match status" value="1"/>
</dbReference>
<dbReference type="Pfam" id="PF13673">
    <property type="entry name" value="Acetyltransf_10"/>
    <property type="match status" value="1"/>
</dbReference>
<evidence type="ECO:0000313" key="2">
    <source>
        <dbReference type="EMBL" id="REC42874.1"/>
    </source>
</evidence>